<protein>
    <recommendedName>
        <fullName evidence="9">Cytochrome P450 family 2 subfamily U member 1</fullName>
    </recommendedName>
</protein>
<evidence type="ECO:0008006" key="9">
    <source>
        <dbReference type="Google" id="ProtNLM"/>
    </source>
</evidence>
<dbReference type="PANTHER" id="PTHR24300:SF134">
    <property type="entry name" value="CYTOCHROME P450, FAMILY 2, SUBFAMILY AB, POLYPEPTIDE 2-RELATED"/>
    <property type="match status" value="1"/>
</dbReference>
<dbReference type="Pfam" id="PF00067">
    <property type="entry name" value="p450"/>
    <property type="match status" value="1"/>
</dbReference>
<evidence type="ECO:0000313" key="8">
    <source>
        <dbReference type="Proteomes" id="UP000001646"/>
    </source>
</evidence>
<sequence>MISLKGCYQKTGGVSADSYGLSEKLTSRCNRERETIKMLGMSLFWTAFLVGLLLLNFLRQLWQRRCYPPGPLPLPLMGSMWQIGIRLYQDTFKLKNQPENSEQSVTPFLKAVTNEKDLVFSNGHIWRQQRQIGQATMQKLQVGKKNMEHQIEEEALQLVEMFARAKGQPLDPLLPISNSVCNMVCAVAFGHRYPMEDDSFQKLTKDIELAVQSGGSFIYTLYSLLPWFMRCLPGPQKKAFSSRKSVLSFVKKEIKKHKKRKPLHEPQDFVDFYLVQIEKKQSKDNDGSTYDEEKLAACILDLFITGTETTATSLQWGLVLMAIHPNIQDKVYKEMEGVLGSSQSISYQDWKKLPYTCAVIHEIQRTKYAFLFRIIRQFAKDVNIFGFLMPKGTFINPNLNSVLLDHKQWETPEKFNPNHFLNKSGKFVAKDEFLLFGSGDSMYLEEELARIELFSFFTALLRAFHRLGATTEKALSLIPNSRTCEAGRTESRASPEDLKLRGGS</sequence>
<reference evidence="7" key="2">
    <citation type="submission" date="2025-08" db="UniProtKB">
        <authorList>
            <consortium name="Ensembl"/>
        </authorList>
    </citation>
    <scope>IDENTIFICATION</scope>
</reference>
<dbReference type="AlphaFoldDB" id="A0A803T6A4"/>
<dbReference type="InterPro" id="IPR002401">
    <property type="entry name" value="Cyt_P450_E_grp-I"/>
</dbReference>
<dbReference type="InParanoid" id="A0A803T6A4"/>
<dbReference type="GO" id="GO:0006082">
    <property type="term" value="P:organic acid metabolic process"/>
    <property type="evidence" value="ECO:0000318"/>
    <property type="project" value="GO_Central"/>
</dbReference>
<dbReference type="InterPro" id="IPR036396">
    <property type="entry name" value="Cyt_P450_sf"/>
</dbReference>
<keyword evidence="6" id="KW-0472">Membrane</keyword>
<dbReference type="GO" id="GO:0020037">
    <property type="term" value="F:heme binding"/>
    <property type="evidence" value="ECO:0000318"/>
    <property type="project" value="GO_Central"/>
</dbReference>
<dbReference type="GO" id="GO:0005737">
    <property type="term" value="C:cytoplasm"/>
    <property type="evidence" value="ECO:0000318"/>
    <property type="project" value="GO_Central"/>
</dbReference>
<keyword evidence="6" id="KW-0812">Transmembrane</keyword>
<dbReference type="SUPFAM" id="SSF48264">
    <property type="entry name" value="Cytochrome P450"/>
    <property type="match status" value="1"/>
</dbReference>
<keyword evidence="6" id="KW-1133">Transmembrane helix</keyword>
<evidence type="ECO:0000313" key="7">
    <source>
        <dbReference type="Ensembl" id="ENSACAP00000030744.1"/>
    </source>
</evidence>
<evidence type="ECO:0000256" key="3">
    <source>
        <dbReference type="ARBA" id="ARBA00022723"/>
    </source>
</evidence>
<dbReference type="GO" id="GO:0016712">
    <property type="term" value="F:oxidoreductase activity, acting on paired donors, with incorporation or reduction of molecular oxygen, reduced flavin or flavoprotein as one donor, and incorporation of one atom of oxygen"/>
    <property type="evidence" value="ECO:0000318"/>
    <property type="project" value="GO_Central"/>
</dbReference>
<evidence type="ECO:0000256" key="1">
    <source>
        <dbReference type="ARBA" id="ARBA00001971"/>
    </source>
</evidence>
<gene>
    <name evidence="7" type="primary">LOC100563353</name>
</gene>
<reference evidence="7" key="3">
    <citation type="submission" date="2025-09" db="UniProtKB">
        <authorList>
            <consortium name="Ensembl"/>
        </authorList>
    </citation>
    <scope>IDENTIFICATION</scope>
</reference>
<comment type="similarity">
    <text evidence="2">Belongs to the cytochrome P450 family.</text>
</comment>
<dbReference type="PANTHER" id="PTHR24300">
    <property type="entry name" value="CYTOCHROME P450 508A4-RELATED"/>
    <property type="match status" value="1"/>
</dbReference>
<proteinExistence type="inferred from homology"/>
<dbReference type="PRINTS" id="PR00463">
    <property type="entry name" value="EP450I"/>
</dbReference>
<dbReference type="Bgee" id="ENSACAG00000009904">
    <property type="expression patterns" value="Expressed in dewlap and 1 other cell type or tissue"/>
</dbReference>
<dbReference type="InterPro" id="IPR050182">
    <property type="entry name" value="Cytochrome_P450_fam2"/>
</dbReference>
<keyword evidence="3" id="KW-0479">Metal-binding</keyword>
<dbReference type="InterPro" id="IPR001128">
    <property type="entry name" value="Cyt_P450"/>
</dbReference>
<dbReference type="Gene3D" id="1.10.630.10">
    <property type="entry name" value="Cytochrome P450"/>
    <property type="match status" value="1"/>
</dbReference>
<dbReference type="Proteomes" id="UP000001646">
    <property type="component" value="Unplaced"/>
</dbReference>
<comment type="cofactor">
    <cofactor evidence="1">
        <name>heme</name>
        <dbReference type="ChEBI" id="CHEBI:30413"/>
    </cofactor>
</comment>
<organism evidence="7 8">
    <name type="scientific">Anolis carolinensis</name>
    <name type="common">Green anole</name>
    <name type="synonym">American chameleon</name>
    <dbReference type="NCBI Taxonomy" id="28377"/>
    <lineage>
        <taxon>Eukaryota</taxon>
        <taxon>Metazoa</taxon>
        <taxon>Chordata</taxon>
        <taxon>Craniata</taxon>
        <taxon>Vertebrata</taxon>
        <taxon>Euteleostomi</taxon>
        <taxon>Lepidosauria</taxon>
        <taxon>Squamata</taxon>
        <taxon>Bifurcata</taxon>
        <taxon>Unidentata</taxon>
        <taxon>Episquamata</taxon>
        <taxon>Toxicofera</taxon>
        <taxon>Iguania</taxon>
        <taxon>Dactyloidae</taxon>
        <taxon>Anolis</taxon>
    </lineage>
</organism>
<dbReference type="GO" id="GO:0005506">
    <property type="term" value="F:iron ion binding"/>
    <property type="evidence" value="ECO:0007669"/>
    <property type="project" value="InterPro"/>
</dbReference>
<accession>A0A803T6A4</accession>
<evidence type="ECO:0000256" key="5">
    <source>
        <dbReference type="SAM" id="MobiDB-lite"/>
    </source>
</evidence>
<evidence type="ECO:0000256" key="2">
    <source>
        <dbReference type="ARBA" id="ARBA00010617"/>
    </source>
</evidence>
<feature type="region of interest" description="Disordered" evidence="5">
    <location>
        <begin position="485"/>
        <end position="504"/>
    </location>
</feature>
<reference evidence="7" key="1">
    <citation type="submission" date="2009-12" db="EMBL/GenBank/DDBJ databases">
        <title>The Genome Sequence of Anolis carolinensis (Green Anole Lizard).</title>
        <authorList>
            <consortium name="The Genome Sequencing Platform"/>
            <person name="Di Palma F."/>
            <person name="Alfoldi J."/>
            <person name="Heiman D."/>
            <person name="Young S."/>
            <person name="Grabherr M."/>
            <person name="Johnson J."/>
            <person name="Lander E.S."/>
            <person name="Lindblad-Toh K."/>
        </authorList>
    </citation>
    <scope>NUCLEOTIDE SEQUENCE [LARGE SCALE GENOMIC DNA]</scope>
    <source>
        <strain evidence="7">JBL SC #1</strain>
    </source>
</reference>
<dbReference type="GO" id="GO:0006805">
    <property type="term" value="P:xenobiotic metabolic process"/>
    <property type="evidence" value="ECO:0000318"/>
    <property type="project" value="GO_Central"/>
</dbReference>
<dbReference type="GeneTree" id="ENSGT00940000163166"/>
<dbReference type="FunFam" id="1.10.630.10:FF:000312">
    <property type="entry name" value="Uncharacterized protein"/>
    <property type="match status" value="1"/>
</dbReference>
<name>A0A803T6A4_ANOCA</name>
<feature type="transmembrane region" description="Helical" evidence="6">
    <location>
        <begin position="38"/>
        <end position="58"/>
    </location>
</feature>
<dbReference type="Ensembl" id="ENSACAT00000042733.1">
    <property type="protein sequence ID" value="ENSACAP00000030744.1"/>
    <property type="gene ID" value="ENSACAG00000009904.4"/>
</dbReference>
<evidence type="ECO:0000256" key="4">
    <source>
        <dbReference type="ARBA" id="ARBA00023004"/>
    </source>
</evidence>
<keyword evidence="8" id="KW-1185">Reference proteome</keyword>
<keyword evidence="4" id="KW-0408">Iron</keyword>
<evidence type="ECO:0000256" key="6">
    <source>
        <dbReference type="SAM" id="Phobius"/>
    </source>
</evidence>